<dbReference type="PANTHER" id="PTHR47723">
    <property type="entry name" value="OS05G0353850 PROTEIN"/>
    <property type="match status" value="1"/>
</dbReference>
<dbReference type="AlphaFoldDB" id="A0AAE1UXZ3"/>
<keyword evidence="2" id="KW-1185">Reference proteome</keyword>
<gene>
    <name evidence="1" type="ORF">RND71_031978</name>
</gene>
<dbReference type="InterPro" id="IPR053151">
    <property type="entry name" value="RNase_H-like"/>
</dbReference>
<sequence length="138" mass="15995">MKNWKRRNTIVHGGIMARSRVIYEINLNLYHMDKVRYPWLKNILATWPHIVQFLEGYRPHVVCRPLQWRCPPQGHKCNTDGASTSNPGLSSIAFCIRNNRDDFIYACASRIVDITNICAEAKPIWDGIEHCVMINLCL</sequence>
<dbReference type="PANTHER" id="PTHR47723:SF24">
    <property type="entry name" value="RNASE H TYPE-1 DOMAIN-CONTAINING PROTEIN"/>
    <property type="match status" value="1"/>
</dbReference>
<proteinExistence type="predicted"/>
<protein>
    <submittedName>
        <fullName evidence="1">Uncharacterized protein</fullName>
    </submittedName>
</protein>
<name>A0AAE1UXZ3_9SOLA</name>
<evidence type="ECO:0000313" key="1">
    <source>
        <dbReference type="EMBL" id="KAK4349223.1"/>
    </source>
</evidence>
<reference evidence="1" key="1">
    <citation type="submission" date="2023-12" db="EMBL/GenBank/DDBJ databases">
        <title>Genome assembly of Anisodus tanguticus.</title>
        <authorList>
            <person name="Wang Y.-J."/>
        </authorList>
    </citation>
    <scope>NUCLEOTIDE SEQUENCE</scope>
    <source>
        <strain evidence="1">KB-2021</strain>
        <tissue evidence="1">Leaf</tissue>
    </source>
</reference>
<dbReference type="GO" id="GO:0003676">
    <property type="term" value="F:nucleic acid binding"/>
    <property type="evidence" value="ECO:0007669"/>
    <property type="project" value="InterPro"/>
</dbReference>
<dbReference type="EMBL" id="JAVYJV010000017">
    <property type="protein sequence ID" value="KAK4349223.1"/>
    <property type="molecule type" value="Genomic_DNA"/>
</dbReference>
<dbReference type="Proteomes" id="UP001291623">
    <property type="component" value="Unassembled WGS sequence"/>
</dbReference>
<accession>A0AAE1UXZ3</accession>
<organism evidence="1 2">
    <name type="scientific">Anisodus tanguticus</name>
    <dbReference type="NCBI Taxonomy" id="243964"/>
    <lineage>
        <taxon>Eukaryota</taxon>
        <taxon>Viridiplantae</taxon>
        <taxon>Streptophyta</taxon>
        <taxon>Embryophyta</taxon>
        <taxon>Tracheophyta</taxon>
        <taxon>Spermatophyta</taxon>
        <taxon>Magnoliopsida</taxon>
        <taxon>eudicotyledons</taxon>
        <taxon>Gunneridae</taxon>
        <taxon>Pentapetalae</taxon>
        <taxon>asterids</taxon>
        <taxon>lamiids</taxon>
        <taxon>Solanales</taxon>
        <taxon>Solanaceae</taxon>
        <taxon>Solanoideae</taxon>
        <taxon>Hyoscyameae</taxon>
        <taxon>Anisodus</taxon>
    </lineage>
</organism>
<dbReference type="InterPro" id="IPR036397">
    <property type="entry name" value="RNaseH_sf"/>
</dbReference>
<comment type="caution">
    <text evidence="1">The sequence shown here is derived from an EMBL/GenBank/DDBJ whole genome shotgun (WGS) entry which is preliminary data.</text>
</comment>
<evidence type="ECO:0000313" key="2">
    <source>
        <dbReference type="Proteomes" id="UP001291623"/>
    </source>
</evidence>
<dbReference type="Gene3D" id="3.30.420.10">
    <property type="entry name" value="Ribonuclease H-like superfamily/Ribonuclease H"/>
    <property type="match status" value="1"/>
</dbReference>